<dbReference type="SMART" id="SM00464">
    <property type="entry name" value="LON"/>
    <property type="match status" value="1"/>
</dbReference>
<reference evidence="9 10" key="1">
    <citation type="submission" date="2016-07" db="EMBL/GenBank/DDBJ databases">
        <title>Draft genome of the white-rot fungus Obba rivulosa 3A-2.</title>
        <authorList>
            <consortium name="DOE Joint Genome Institute"/>
            <person name="Miettinen O."/>
            <person name="Riley R."/>
            <person name="Acob R."/>
            <person name="Barry K."/>
            <person name="Cullen D."/>
            <person name="De Vries R."/>
            <person name="Hainaut M."/>
            <person name="Hatakka A."/>
            <person name="Henrissat B."/>
            <person name="Hilden K."/>
            <person name="Kuo R."/>
            <person name="Labutti K."/>
            <person name="Lipzen A."/>
            <person name="Makela M.R."/>
            <person name="Sandor L."/>
            <person name="Spatafora J.W."/>
            <person name="Grigoriev I.V."/>
            <person name="Hibbett D.S."/>
        </authorList>
    </citation>
    <scope>NUCLEOTIDE SEQUENCE [LARGE SCALE GENOMIC DNA]</scope>
    <source>
        <strain evidence="9 10">3A-2</strain>
    </source>
</reference>
<evidence type="ECO:0000259" key="7">
    <source>
        <dbReference type="PROSITE" id="PS50089"/>
    </source>
</evidence>
<feature type="compositionally biased region" description="Pro residues" evidence="5">
    <location>
        <begin position="129"/>
        <end position="139"/>
    </location>
</feature>
<dbReference type="GO" id="GO:0061630">
    <property type="term" value="F:ubiquitin protein ligase activity"/>
    <property type="evidence" value="ECO:0007669"/>
    <property type="project" value="TreeGrafter"/>
</dbReference>
<keyword evidence="6" id="KW-0812">Transmembrane</keyword>
<dbReference type="SUPFAM" id="SSF57850">
    <property type="entry name" value="RING/U-box"/>
    <property type="match status" value="1"/>
</dbReference>
<feature type="region of interest" description="Disordered" evidence="5">
    <location>
        <begin position="128"/>
        <end position="194"/>
    </location>
</feature>
<keyword evidence="3" id="KW-0862">Zinc</keyword>
<dbReference type="PROSITE" id="PS50089">
    <property type="entry name" value="ZF_RING_2"/>
    <property type="match status" value="1"/>
</dbReference>
<dbReference type="GO" id="GO:0008270">
    <property type="term" value="F:zinc ion binding"/>
    <property type="evidence" value="ECO:0007669"/>
    <property type="project" value="UniProtKB-KW"/>
</dbReference>
<accession>A0A8E2DQP6</accession>
<organism evidence="9 10">
    <name type="scientific">Obba rivulosa</name>
    <dbReference type="NCBI Taxonomy" id="1052685"/>
    <lineage>
        <taxon>Eukaryota</taxon>
        <taxon>Fungi</taxon>
        <taxon>Dikarya</taxon>
        <taxon>Basidiomycota</taxon>
        <taxon>Agaricomycotina</taxon>
        <taxon>Agaricomycetes</taxon>
        <taxon>Polyporales</taxon>
        <taxon>Gelatoporiaceae</taxon>
        <taxon>Obba</taxon>
    </lineage>
</organism>
<evidence type="ECO:0000256" key="2">
    <source>
        <dbReference type="ARBA" id="ARBA00022771"/>
    </source>
</evidence>
<dbReference type="InterPro" id="IPR003111">
    <property type="entry name" value="Lon_prtase_N"/>
</dbReference>
<keyword evidence="6" id="KW-0472">Membrane</keyword>
<feature type="compositionally biased region" description="Low complexity" evidence="5">
    <location>
        <begin position="147"/>
        <end position="158"/>
    </location>
</feature>
<evidence type="ECO:0000259" key="8">
    <source>
        <dbReference type="PROSITE" id="PS51787"/>
    </source>
</evidence>
<feature type="transmembrane region" description="Helical" evidence="6">
    <location>
        <begin position="510"/>
        <end position="531"/>
    </location>
</feature>
<dbReference type="Gene3D" id="3.30.40.10">
    <property type="entry name" value="Zinc/RING finger domain, C3HC4 (zinc finger)"/>
    <property type="match status" value="1"/>
</dbReference>
<keyword evidence="2 4" id="KW-0863">Zinc-finger</keyword>
<feature type="region of interest" description="Disordered" evidence="5">
    <location>
        <begin position="387"/>
        <end position="411"/>
    </location>
</feature>
<dbReference type="SMART" id="SM00184">
    <property type="entry name" value="RING"/>
    <property type="match status" value="2"/>
</dbReference>
<keyword evidence="1" id="KW-0479">Metal-binding</keyword>
<proteinExistence type="predicted"/>
<dbReference type="PANTHER" id="PTHR23327:SF42">
    <property type="entry name" value="LON PEPTIDASE N-TERMINAL DOMAIN AND RING FINGER PROTEIN C14F5.10C"/>
    <property type="match status" value="1"/>
</dbReference>
<dbReference type="InterPro" id="IPR046336">
    <property type="entry name" value="Lon_prtase_N_sf"/>
</dbReference>
<dbReference type="Proteomes" id="UP000250043">
    <property type="component" value="Unassembled WGS sequence"/>
</dbReference>
<keyword evidence="10" id="KW-1185">Reference proteome</keyword>
<dbReference type="SUPFAM" id="SSF88697">
    <property type="entry name" value="PUA domain-like"/>
    <property type="match status" value="1"/>
</dbReference>
<dbReference type="PANTHER" id="PTHR23327">
    <property type="entry name" value="RING FINGER PROTEIN 127"/>
    <property type="match status" value="1"/>
</dbReference>
<evidence type="ECO:0000256" key="3">
    <source>
        <dbReference type="ARBA" id="ARBA00022833"/>
    </source>
</evidence>
<dbReference type="EMBL" id="KV722347">
    <property type="protein sequence ID" value="OCH94063.1"/>
    <property type="molecule type" value="Genomic_DNA"/>
</dbReference>
<evidence type="ECO:0000313" key="10">
    <source>
        <dbReference type="Proteomes" id="UP000250043"/>
    </source>
</evidence>
<dbReference type="InterPro" id="IPR013083">
    <property type="entry name" value="Znf_RING/FYVE/PHD"/>
</dbReference>
<dbReference type="InterPro" id="IPR001841">
    <property type="entry name" value="Znf_RING"/>
</dbReference>
<evidence type="ECO:0000313" key="9">
    <source>
        <dbReference type="EMBL" id="OCH94063.1"/>
    </source>
</evidence>
<dbReference type="InterPro" id="IPR015947">
    <property type="entry name" value="PUA-like_sf"/>
</dbReference>
<sequence>MSASQDPPRHDHPPPDPALPARYLPLLHCPLCVPSRLLVSPYTLRCGHTVCASHLPAPSATSAVPRCPLPTCTPSTAALPHPQANVAFIPAPPPATVPGPSPRVDVTVSKIISLLLAARAWFAQEQLPPRIPTPSPAPPARRRRILHTPTSSPHASTSCLPEPLHLPISESSTSSVLPPTARSANAPDRPDLPRASERLTKELATELTCEICFALLWMPITTPCQHTFCTKCLQRSLDHSSACPLCRSTLPEYAYFQDHACNKVVLALLLHAFPEEYAERGAAIAEEEHNAGLDTPIFVCQVSFPGIPTVLHLFEPRYRLMLRRCLETPTPMFGMVPPPTRAGDSQYGIMLAIRRVEMLPDGRSVVETWGVWRFRILARGTRDGYTVGRIERRPTPGASTSTSTVAPRRGSPSNAALLASCHAFLEELREGTPWVVERLRTAYVPMPDDPAQFSFWMALLLPIDEHEKAKLLPIRSPRLRLRLVVHWIEQLRSQWPASHASAPSQVVLRWLRRVVGYVFALALVFVLQCVFGDL</sequence>
<dbReference type="InterPro" id="IPR017907">
    <property type="entry name" value="Znf_RING_CS"/>
</dbReference>
<feature type="domain" description="Lon N-terminal" evidence="8">
    <location>
        <begin position="281"/>
        <end position="492"/>
    </location>
</feature>
<evidence type="ECO:0000256" key="5">
    <source>
        <dbReference type="SAM" id="MobiDB-lite"/>
    </source>
</evidence>
<dbReference type="PROSITE" id="PS51787">
    <property type="entry name" value="LON_N"/>
    <property type="match status" value="1"/>
</dbReference>
<evidence type="ECO:0000256" key="4">
    <source>
        <dbReference type="PROSITE-ProRule" id="PRU00175"/>
    </source>
</evidence>
<gene>
    <name evidence="9" type="ORF">OBBRIDRAFT_770337</name>
</gene>
<protein>
    <submittedName>
        <fullName evidence="9">Uncharacterized protein</fullName>
    </submittedName>
</protein>
<dbReference type="CDD" id="cd16514">
    <property type="entry name" value="RING-HC_LONFs_rpt2"/>
    <property type="match status" value="1"/>
</dbReference>
<dbReference type="Pfam" id="PF02190">
    <property type="entry name" value="LON_substr_bdg"/>
    <property type="match status" value="1"/>
</dbReference>
<keyword evidence="6" id="KW-1133">Transmembrane helix</keyword>
<dbReference type="PROSITE" id="PS00518">
    <property type="entry name" value="ZF_RING_1"/>
    <property type="match status" value="1"/>
</dbReference>
<dbReference type="AlphaFoldDB" id="A0A8E2DQP6"/>
<dbReference type="Gene3D" id="1.20.58.1480">
    <property type="match status" value="1"/>
</dbReference>
<dbReference type="Pfam" id="PF13923">
    <property type="entry name" value="zf-C3HC4_2"/>
    <property type="match status" value="1"/>
</dbReference>
<dbReference type="OrthoDB" id="264917at2759"/>
<name>A0A8E2DQP6_9APHY</name>
<evidence type="ECO:0000256" key="6">
    <source>
        <dbReference type="SAM" id="Phobius"/>
    </source>
</evidence>
<dbReference type="Gene3D" id="2.30.130.40">
    <property type="entry name" value="LON domain-like"/>
    <property type="match status" value="1"/>
</dbReference>
<evidence type="ECO:0000256" key="1">
    <source>
        <dbReference type="ARBA" id="ARBA00022723"/>
    </source>
</evidence>
<feature type="domain" description="RING-type" evidence="7">
    <location>
        <begin position="209"/>
        <end position="247"/>
    </location>
</feature>